<dbReference type="EC" id="3.5.1.4" evidence="2"/>
<sequence length="392" mass="43564">MEDKWNALIDANCKLPPIDKGKLNSYTYAVKDVFEIEGHIASAGNPDWKRTHLPANSTATVVKKLLLNGAELIGKTHTDELMYSLDGKNYFYGTPVNPRAVERIPGGSSSGSAVAVAAGLVDFSIGTDTGGSVRIPASYCGIYGFRPSHNAISINGVIPLAESFDTVGVMANDIEIISDVAEVLLEQPSHHSENFTTMIFPREVWDMVEIPIQESKEKVDLPHLSREELLISDEGLQAWMETFQILQGFEIWRNHGDWIRDVQPQFGPGIYERFQWAKTITKEQVEEAKQYKEKINKNIKEKLGKDSIMVMPTSPNVAPLLKTADEALLTHRQKLLMMTSIAGLNGLPQISTPWLELGNAPVGLSFLAAKGQDKRLIRFVKQFFQELSGRKV</sequence>
<evidence type="ECO:0000313" key="2">
    <source>
        <dbReference type="EMBL" id="MRI68729.1"/>
    </source>
</evidence>
<dbReference type="PANTHER" id="PTHR46310">
    <property type="entry name" value="AMIDASE 1"/>
    <property type="match status" value="1"/>
</dbReference>
<reference evidence="2 3" key="1">
    <citation type="submission" date="2019-10" db="EMBL/GenBank/DDBJ databases">
        <title>Gracilibacillus salitolerans sp. nov., a moderate halophile isolated from a saline soil in northwest China.</title>
        <authorList>
            <person name="Gan L."/>
        </authorList>
    </citation>
    <scope>NUCLEOTIDE SEQUENCE [LARGE SCALE GENOMIC DNA]</scope>
    <source>
        <strain evidence="2 3">TP2-8</strain>
    </source>
</reference>
<dbReference type="InterPro" id="IPR020556">
    <property type="entry name" value="Amidase_CS"/>
</dbReference>
<proteinExistence type="predicted"/>
<dbReference type="EMBL" id="WJEE01000092">
    <property type="protein sequence ID" value="MRI68729.1"/>
    <property type="molecule type" value="Genomic_DNA"/>
</dbReference>
<dbReference type="Pfam" id="PF01425">
    <property type="entry name" value="Amidase"/>
    <property type="match status" value="1"/>
</dbReference>
<keyword evidence="3" id="KW-1185">Reference proteome</keyword>
<dbReference type="InterPro" id="IPR023631">
    <property type="entry name" value="Amidase_dom"/>
</dbReference>
<comment type="caution">
    <text evidence="2">The sequence shown here is derived from an EMBL/GenBank/DDBJ whole genome shotgun (WGS) entry which is preliminary data.</text>
</comment>
<accession>A0A6N7R657</accession>
<evidence type="ECO:0000259" key="1">
    <source>
        <dbReference type="Pfam" id="PF01425"/>
    </source>
</evidence>
<organism evidence="2 3">
    <name type="scientific">Gracilibacillus thailandensis</name>
    <dbReference type="NCBI Taxonomy" id="563735"/>
    <lineage>
        <taxon>Bacteria</taxon>
        <taxon>Bacillati</taxon>
        <taxon>Bacillota</taxon>
        <taxon>Bacilli</taxon>
        <taxon>Bacillales</taxon>
        <taxon>Bacillaceae</taxon>
        <taxon>Gracilibacillus</taxon>
    </lineage>
</organism>
<dbReference type="PROSITE" id="PS00571">
    <property type="entry name" value="AMIDASES"/>
    <property type="match status" value="1"/>
</dbReference>
<dbReference type="SUPFAM" id="SSF75304">
    <property type="entry name" value="Amidase signature (AS) enzymes"/>
    <property type="match status" value="1"/>
</dbReference>
<name>A0A6N7R657_9BACI</name>
<dbReference type="NCBIfam" id="NF006169">
    <property type="entry name" value="PRK08310.1"/>
    <property type="match status" value="1"/>
</dbReference>
<dbReference type="RefSeq" id="WP_153837168.1">
    <property type="nucleotide sequence ID" value="NZ_JBHUMW010000034.1"/>
</dbReference>
<dbReference type="Gene3D" id="3.90.1300.10">
    <property type="entry name" value="Amidase signature (AS) domain"/>
    <property type="match status" value="1"/>
</dbReference>
<gene>
    <name evidence="2" type="ORF">GH885_20710</name>
</gene>
<dbReference type="InterPro" id="IPR036928">
    <property type="entry name" value="AS_sf"/>
</dbReference>
<evidence type="ECO:0000313" key="3">
    <source>
        <dbReference type="Proteomes" id="UP000435187"/>
    </source>
</evidence>
<protein>
    <submittedName>
        <fullName evidence="2">Amidase</fullName>
        <ecNumber evidence="2">3.5.1.4</ecNumber>
    </submittedName>
</protein>
<keyword evidence="2" id="KW-0378">Hydrolase</keyword>
<feature type="domain" description="Amidase" evidence="1">
    <location>
        <begin position="20"/>
        <end position="192"/>
    </location>
</feature>
<dbReference type="AlphaFoldDB" id="A0A6N7R657"/>
<dbReference type="PANTHER" id="PTHR46310:SF7">
    <property type="entry name" value="AMIDASE 1"/>
    <property type="match status" value="1"/>
</dbReference>
<dbReference type="GO" id="GO:0004040">
    <property type="term" value="F:amidase activity"/>
    <property type="evidence" value="ECO:0007669"/>
    <property type="project" value="UniProtKB-EC"/>
</dbReference>
<dbReference type="Proteomes" id="UP000435187">
    <property type="component" value="Unassembled WGS sequence"/>
</dbReference>